<dbReference type="OMA" id="GKELCMG"/>
<dbReference type="SMART" id="SM01190">
    <property type="entry name" value="EMP24_GP25L"/>
    <property type="match status" value="1"/>
</dbReference>
<comment type="similarity">
    <text evidence="2">Belongs to the EMP24/GP25L family.</text>
</comment>
<keyword evidence="10" id="KW-1185">Reference proteome</keyword>
<evidence type="ECO:0000256" key="6">
    <source>
        <dbReference type="ARBA" id="ARBA00023136"/>
    </source>
</evidence>
<dbReference type="Proteomes" id="UP000688137">
    <property type="component" value="Unassembled WGS sequence"/>
</dbReference>
<dbReference type="Pfam" id="PF01105">
    <property type="entry name" value="EMP24_GP25L"/>
    <property type="match status" value="1"/>
</dbReference>
<dbReference type="PANTHER" id="PTHR22811">
    <property type="entry name" value="TRANSMEMBRANE EMP24 DOMAIN-CONTAINING PROTEIN"/>
    <property type="match status" value="1"/>
</dbReference>
<comment type="caution">
    <text evidence="9">The sequence shown here is derived from an EMBL/GenBank/DDBJ whole genome shotgun (WGS) entry which is preliminary data.</text>
</comment>
<sequence length="191" mass="22019">MFILLLLSTIQALSTGLDGGKELCLGVQGKKTALFQISFVVSGFQEDNIEMKFYSPRKTLLKSSIKQKEGNYKEIMTDDGQYEVCFKSLDKYYKLISFNFDFVEENDLALAETMDQMAEEMKQAYRSLKTIQNNQHYQNDRENEHQRMLESTEKKLWWCSAGKMGALIVICISQIYMLTGYFKGKSFGPNV</sequence>
<feature type="chain" id="PRO_5035946993" description="GOLD domain-containing protein" evidence="7">
    <location>
        <begin position="17"/>
        <end position="191"/>
    </location>
</feature>
<dbReference type="InterPro" id="IPR009038">
    <property type="entry name" value="GOLD_dom"/>
</dbReference>
<gene>
    <name evidence="9" type="ORF">PPRIM_AZ9-3.1.T0050491</name>
</gene>
<keyword evidence="6" id="KW-0472">Membrane</keyword>
<evidence type="ECO:0000256" key="7">
    <source>
        <dbReference type="SAM" id="SignalP"/>
    </source>
</evidence>
<evidence type="ECO:0000313" key="10">
    <source>
        <dbReference type="Proteomes" id="UP000688137"/>
    </source>
</evidence>
<reference evidence="9" key="1">
    <citation type="submission" date="2021-01" db="EMBL/GenBank/DDBJ databases">
        <authorList>
            <consortium name="Genoscope - CEA"/>
            <person name="William W."/>
        </authorList>
    </citation>
    <scope>NUCLEOTIDE SEQUENCE</scope>
</reference>
<proteinExistence type="inferred from homology"/>
<keyword evidence="4 7" id="KW-0732">Signal</keyword>
<dbReference type="EMBL" id="CAJJDM010000002">
    <property type="protein sequence ID" value="CAD8043837.1"/>
    <property type="molecule type" value="Genomic_DNA"/>
</dbReference>
<evidence type="ECO:0000256" key="3">
    <source>
        <dbReference type="ARBA" id="ARBA00022692"/>
    </source>
</evidence>
<dbReference type="GO" id="GO:0016020">
    <property type="term" value="C:membrane"/>
    <property type="evidence" value="ECO:0007669"/>
    <property type="project" value="UniProtKB-SubCell"/>
</dbReference>
<name>A0A8S1JPX9_PARPR</name>
<accession>A0A8S1JPX9</accession>
<evidence type="ECO:0000256" key="4">
    <source>
        <dbReference type="ARBA" id="ARBA00022729"/>
    </source>
</evidence>
<evidence type="ECO:0000259" key="8">
    <source>
        <dbReference type="SMART" id="SM01190"/>
    </source>
</evidence>
<feature type="domain" description="GOLD" evidence="8">
    <location>
        <begin position="12"/>
        <end position="183"/>
    </location>
</feature>
<protein>
    <recommendedName>
        <fullName evidence="8">GOLD domain-containing protein</fullName>
    </recommendedName>
</protein>
<keyword evidence="5" id="KW-1133">Transmembrane helix</keyword>
<evidence type="ECO:0000256" key="5">
    <source>
        <dbReference type="ARBA" id="ARBA00022989"/>
    </source>
</evidence>
<feature type="signal peptide" evidence="7">
    <location>
        <begin position="1"/>
        <end position="16"/>
    </location>
</feature>
<dbReference type="InterPro" id="IPR015720">
    <property type="entry name" value="Emp24-like"/>
</dbReference>
<dbReference type="AlphaFoldDB" id="A0A8S1JPX9"/>
<evidence type="ECO:0000256" key="2">
    <source>
        <dbReference type="ARBA" id="ARBA00007104"/>
    </source>
</evidence>
<evidence type="ECO:0000313" key="9">
    <source>
        <dbReference type="EMBL" id="CAD8043837.1"/>
    </source>
</evidence>
<organism evidence="9 10">
    <name type="scientific">Paramecium primaurelia</name>
    <dbReference type="NCBI Taxonomy" id="5886"/>
    <lineage>
        <taxon>Eukaryota</taxon>
        <taxon>Sar</taxon>
        <taxon>Alveolata</taxon>
        <taxon>Ciliophora</taxon>
        <taxon>Intramacronucleata</taxon>
        <taxon>Oligohymenophorea</taxon>
        <taxon>Peniculida</taxon>
        <taxon>Parameciidae</taxon>
        <taxon>Paramecium</taxon>
    </lineage>
</organism>
<evidence type="ECO:0000256" key="1">
    <source>
        <dbReference type="ARBA" id="ARBA00004479"/>
    </source>
</evidence>
<comment type="subcellular location">
    <subcellularLocation>
        <location evidence="1">Membrane</location>
        <topology evidence="1">Single-pass type I membrane protein</topology>
    </subcellularLocation>
</comment>
<keyword evidence="3" id="KW-0812">Transmembrane</keyword>